<gene>
    <name evidence="8" type="ORF">SAMN04487968_103297</name>
</gene>
<dbReference type="PANTHER" id="PTHR30363:SF4">
    <property type="entry name" value="GLYCEROL-3-PHOSPHATE REGULON REPRESSOR"/>
    <property type="match status" value="1"/>
</dbReference>
<accession>A0A1I1G915</accession>
<dbReference type="PRINTS" id="PR00037">
    <property type="entry name" value="HTHLACR"/>
</dbReference>
<dbReference type="InterPro" id="IPR037171">
    <property type="entry name" value="NagB/RpiA_transferase-like"/>
</dbReference>
<dbReference type="InterPro" id="IPR001034">
    <property type="entry name" value="DeoR_HTH"/>
</dbReference>
<dbReference type="GO" id="GO:0003700">
    <property type="term" value="F:DNA-binding transcription factor activity"/>
    <property type="evidence" value="ECO:0007669"/>
    <property type="project" value="InterPro"/>
</dbReference>
<dbReference type="Proteomes" id="UP000198832">
    <property type="component" value="Unassembled WGS sequence"/>
</dbReference>
<sequence>MYAEERHQAIAELVASRGRVAVTELATRFDVTTETVRRDLSQLERLQLVRRVHGGAVSLRSVTMLEPRLSDRDQDHTPEKDRIAQAAVALLPQGGGTLLIDAGSTTARLAARLPATDHWTVITHSVPIAAILAPLPHIELHVLPGRVRTATQAAVGHATAQAITQFRADLAFLGTNGISVRHGLSTPDAEEAATKRALVESAQRVVVVADATKIGHERAVRFASLDEIDVLVTDDSISPADAQALEAAGPDVVRA</sequence>
<evidence type="ECO:0000313" key="8">
    <source>
        <dbReference type="EMBL" id="SFC07886.1"/>
    </source>
</evidence>
<dbReference type="InterPro" id="IPR036388">
    <property type="entry name" value="WH-like_DNA-bd_sf"/>
</dbReference>
<dbReference type="OrthoDB" id="7688673at2"/>
<dbReference type="AlphaFoldDB" id="A0A1I1G915"/>
<evidence type="ECO:0000313" key="9">
    <source>
        <dbReference type="Proteomes" id="UP000198832"/>
    </source>
</evidence>
<dbReference type="SUPFAM" id="SSF100950">
    <property type="entry name" value="NagB/RpiA/CoA transferase-like"/>
    <property type="match status" value="1"/>
</dbReference>
<dbReference type="STRING" id="574651.SAMN04487968_103297"/>
<evidence type="ECO:0000256" key="2">
    <source>
        <dbReference type="ARBA" id="ARBA00022491"/>
    </source>
</evidence>
<dbReference type="SMART" id="SM01134">
    <property type="entry name" value="DeoRC"/>
    <property type="match status" value="1"/>
</dbReference>
<dbReference type="Pfam" id="PF00455">
    <property type="entry name" value="DeoRC"/>
    <property type="match status" value="1"/>
</dbReference>
<dbReference type="RefSeq" id="WP_091121423.1">
    <property type="nucleotide sequence ID" value="NZ_FOLB01000003.1"/>
</dbReference>
<proteinExistence type="predicted"/>
<evidence type="ECO:0000256" key="3">
    <source>
        <dbReference type="ARBA" id="ARBA00023015"/>
    </source>
</evidence>
<dbReference type="InterPro" id="IPR018356">
    <property type="entry name" value="Tscrpt_reg_HTH_DeoR_CS"/>
</dbReference>
<keyword evidence="3" id="KW-0805">Transcription regulation</keyword>
<dbReference type="EMBL" id="FOLB01000003">
    <property type="protein sequence ID" value="SFC07886.1"/>
    <property type="molecule type" value="Genomic_DNA"/>
</dbReference>
<name>A0A1I1G915_9ACTN</name>
<evidence type="ECO:0000256" key="5">
    <source>
        <dbReference type="ARBA" id="ARBA00023163"/>
    </source>
</evidence>
<evidence type="ECO:0000259" key="7">
    <source>
        <dbReference type="PROSITE" id="PS51000"/>
    </source>
</evidence>
<dbReference type="PROSITE" id="PS00894">
    <property type="entry name" value="HTH_DEOR_1"/>
    <property type="match status" value="1"/>
</dbReference>
<feature type="domain" description="HTH deoR-type" evidence="7">
    <location>
        <begin position="3"/>
        <end position="58"/>
    </location>
</feature>
<protein>
    <recommendedName>
        <fullName evidence="1">Lactose phosphotransferase system repressor</fullName>
    </recommendedName>
</protein>
<dbReference type="SUPFAM" id="SSF46785">
    <property type="entry name" value="Winged helix' DNA-binding domain"/>
    <property type="match status" value="1"/>
</dbReference>
<keyword evidence="2" id="KW-0678">Repressor</keyword>
<dbReference type="InterPro" id="IPR014036">
    <property type="entry name" value="DeoR-like_C"/>
</dbReference>
<dbReference type="Pfam" id="PF08220">
    <property type="entry name" value="HTH_DeoR"/>
    <property type="match status" value="1"/>
</dbReference>
<comment type="function">
    <text evidence="6">Repressor of the lactose catabolism operon. Galactose-6-phosphate is the inducer.</text>
</comment>
<dbReference type="PANTHER" id="PTHR30363">
    <property type="entry name" value="HTH-TYPE TRANSCRIPTIONAL REGULATOR SRLR-RELATED"/>
    <property type="match status" value="1"/>
</dbReference>
<evidence type="ECO:0000256" key="4">
    <source>
        <dbReference type="ARBA" id="ARBA00023125"/>
    </source>
</evidence>
<keyword evidence="4" id="KW-0238">DNA-binding</keyword>
<dbReference type="PROSITE" id="PS51000">
    <property type="entry name" value="HTH_DEOR_2"/>
    <property type="match status" value="1"/>
</dbReference>
<dbReference type="InterPro" id="IPR050313">
    <property type="entry name" value="Carb_Metab_HTH_regulators"/>
</dbReference>
<dbReference type="InterPro" id="IPR036390">
    <property type="entry name" value="WH_DNA-bd_sf"/>
</dbReference>
<evidence type="ECO:0000256" key="1">
    <source>
        <dbReference type="ARBA" id="ARBA00021390"/>
    </source>
</evidence>
<organism evidence="8 9">
    <name type="scientific">Nocardioides terrae</name>
    <dbReference type="NCBI Taxonomy" id="574651"/>
    <lineage>
        <taxon>Bacteria</taxon>
        <taxon>Bacillati</taxon>
        <taxon>Actinomycetota</taxon>
        <taxon>Actinomycetes</taxon>
        <taxon>Propionibacteriales</taxon>
        <taxon>Nocardioidaceae</taxon>
        <taxon>Nocardioides</taxon>
    </lineage>
</organism>
<dbReference type="Gene3D" id="3.40.50.1360">
    <property type="match status" value="1"/>
</dbReference>
<keyword evidence="5" id="KW-0804">Transcription</keyword>
<reference evidence="8 9" key="1">
    <citation type="submission" date="2016-10" db="EMBL/GenBank/DDBJ databases">
        <authorList>
            <person name="de Groot N.N."/>
        </authorList>
    </citation>
    <scope>NUCLEOTIDE SEQUENCE [LARGE SCALE GENOMIC DNA]</scope>
    <source>
        <strain evidence="8 9">CGMCC 1.7056</strain>
    </source>
</reference>
<keyword evidence="9" id="KW-1185">Reference proteome</keyword>
<dbReference type="GO" id="GO:0003677">
    <property type="term" value="F:DNA binding"/>
    <property type="evidence" value="ECO:0007669"/>
    <property type="project" value="UniProtKB-KW"/>
</dbReference>
<dbReference type="Gene3D" id="1.10.10.10">
    <property type="entry name" value="Winged helix-like DNA-binding domain superfamily/Winged helix DNA-binding domain"/>
    <property type="match status" value="1"/>
</dbReference>
<evidence type="ECO:0000256" key="6">
    <source>
        <dbReference type="ARBA" id="ARBA00024937"/>
    </source>
</evidence>
<dbReference type="SMART" id="SM00420">
    <property type="entry name" value="HTH_DEOR"/>
    <property type="match status" value="1"/>
</dbReference>